<feature type="transmembrane region" description="Helical" evidence="14">
    <location>
        <begin position="35"/>
        <end position="57"/>
    </location>
</feature>
<dbReference type="SUPFAM" id="SSF158472">
    <property type="entry name" value="HAMP domain-like"/>
    <property type="match status" value="1"/>
</dbReference>
<evidence type="ECO:0000259" key="15">
    <source>
        <dbReference type="PROSITE" id="PS50109"/>
    </source>
</evidence>
<evidence type="ECO:0000256" key="6">
    <source>
        <dbReference type="ARBA" id="ARBA00022679"/>
    </source>
</evidence>
<keyword evidence="6" id="KW-0808">Transferase</keyword>
<keyword evidence="18" id="KW-1185">Reference proteome</keyword>
<dbReference type="PANTHER" id="PTHR43711">
    <property type="entry name" value="TWO-COMPONENT HISTIDINE KINASE"/>
    <property type="match status" value="1"/>
</dbReference>
<comment type="catalytic activity">
    <reaction evidence="1">
        <text>ATP + protein L-histidine = ADP + protein N-phospho-L-histidine.</text>
        <dbReference type="EC" id="2.7.13.3"/>
    </reaction>
</comment>
<name>A0A1L3MTW7_9BACI</name>
<proteinExistence type="predicted"/>
<dbReference type="Gene3D" id="6.10.340.10">
    <property type="match status" value="1"/>
</dbReference>
<dbReference type="EC" id="2.7.13.3" evidence="3"/>
<dbReference type="FunFam" id="3.30.565.10:FF:000006">
    <property type="entry name" value="Sensor histidine kinase WalK"/>
    <property type="match status" value="1"/>
</dbReference>
<dbReference type="PROSITE" id="PS50109">
    <property type="entry name" value="HIS_KIN"/>
    <property type="match status" value="1"/>
</dbReference>
<dbReference type="CDD" id="cd00082">
    <property type="entry name" value="HisKA"/>
    <property type="match status" value="1"/>
</dbReference>
<evidence type="ECO:0000256" key="2">
    <source>
        <dbReference type="ARBA" id="ARBA00004651"/>
    </source>
</evidence>
<dbReference type="InterPro" id="IPR005467">
    <property type="entry name" value="His_kinase_dom"/>
</dbReference>
<dbReference type="FunFam" id="1.10.287.130:FF:000001">
    <property type="entry name" value="Two-component sensor histidine kinase"/>
    <property type="match status" value="1"/>
</dbReference>
<evidence type="ECO:0000256" key="8">
    <source>
        <dbReference type="ARBA" id="ARBA00022741"/>
    </source>
</evidence>
<evidence type="ECO:0000256" key="7">
    <source>
        <dbReference type="ARBA" id="ARBA00022692"/>
    </source>
</evidence>
<feature type="transmembrane region" description="Helical" evidence="14">
    <location>
        <begin position="7"/>
        <end position="29"/>
    </location>
</feature>
<dbReference type="PROSITE" id="PS50885">
    <property type="entry name" value="HAMP"/>
    <property type="match status" value="1"/>
</dbReference>
<dbReference type="Pfam" id="PF02518">
    <property type="entry name" value="HATPase_c"/>
    <property type="match status" value="1"/>
</dbReference>
<dbReference type="SUPFAM" id="SSF47384">
    <property type="entry name" value="Homodimeric domain of signal transducing histidine kinase"/>
    <property type="match status" value="1"/>
</dbReference>
<comment type="subcellular location">
    <subcellularLocation>
        <location evidence="2">Cell membrane</location>
        <topology evidence="2">Multi-pass membrane protein</topology>
    </subcellularLocation>
</comment>
<keyword evidence="4" id="KW-1003">Cell membrane</keyword>
<dbReference type="EMBL" id="CP016020">
    <property type="protein sequence ID" value="APH05769.1"/>
    <property type="molecule type" value="Genomic_DNA"/>
</dbReference>
<evidence type="ECO:0000256" key="4">
    <source>
        <dbReference type="ARBA" id="ARBA00022475"/>
    </source>
</evidence>
<dbReference type="GO" id="GO:0005524">
    <property type="term" value="F:ATP binding"/>
    <property type="evidence" value="ECO:0007669"/>
    <property type="project" value="UniProtKB-KW"/>
</dbReference>
<dbReference type="GO" id="GO:0005886">
    <property type="term" value="C:plasma membrane"/>
    <property type="evidence" value="ECO:0007669"/>
    <property type="project" value="UniProtKB-SubCell"/>
</dbReference>
<evidence type="ECO:0000256" key="14">
    <source>
        <dbReference type="SAM" id="Phobius"/>
    </source>
</evidence>
<dbReference type="OrthoDB" id="335833at2"/>
<keyword evidence="10" id="KW-0067">ATP-binding</keyword>
<gene>
    <name evidence="17" type="ORF">A9C19_14085</name>
</gene>
<evidence type="ECO:0000256" key="11">
    <source>
        <dbReference type="ARBA" id="ARBA00022989"/>
    </source>
</evidence>
<evidence type="ECO:0000256" key="12">
    <source>
        <dbReference type="ARBA" id="ARBA00023012"/>
    </source>
</evidence>
<dbReference type="GO" id="GO:0000155">
    <property type="term" value="F:phosphorelay sensor kinase activity"/>
    <property type="evidence" value="ECO:0007669"/>
    <property type="project" value="InterPro"/>
</dbReference>
<keyword evidence="13 14" id="KW-0472">Membrane</keyword>
<dbReference type="PANTHER" id="PTHR43711:SF1">
    <property type="entry name" value="HISTIDINE KINASE 1"/>
    <property type="match status" value="1"/>
</dbReference>
<organism evidence="17 18">
    <name type="scientific">Bacillus weihaiensis</name>
    <dbReference type="NCBI Taxonomy" id="1547283"/>
    <lineage>
        <taxon>Bacteria</taxon>
        <taxon>Bacillati</taxon>
        <taxon>Bacillota</taxon>
        <taxon>Bacilli</taxon>
        <taxon>Bacillales</taxon>
        <taxon>Bacillaceae</taxon>
        <taxon>Bacillus</taxon>
    </lineage>
</organism>
<keyword evidence="9" id="KW-0418">Kinase</keyword>
<accession>A0A1L3MTW7</accession>
<dbReference type="Pfam" id="PF00512">
    <property type="entry name" value="HisKA"/>
    <property type="match status" value="1"/>
</dbReference>
<evidence type="ECO:0000259" key="16">
    <source>
        <dbReference type="PROSITE" id="PS50885"/>
    </source>
</evidence>
<dbReference type="Pfam" id="PF00672">
    <property type="entry name" value="HAMP"/>
    <property type="match status" value="1"/>
</dbReference>
<reference evidence="17 18" key="1">
    <citation type="journal article" date="2016" name="Sci. Rep.">
        <title>Complete genome sequence and transcriptomic analysis of a novel marine strain Bacillus weihaiensis reveals the mechanism of brown algae degradation.</title>
        <authorList>
            <person name="Zhu Y."/>
            <person name="Chen P."/>
            <person name="Bao Y."/>
            <person name="Men Y."/>
            <person name="Zeng Y."/>
            <person name="Yang J."/>
            <person name="Sun J."/>
            <person name="Sun Y."/>
        </authorList>
    </citation>
    <scope>NUCLEOTIDE SEQUENCE [LARGE SCALE GENOMIC DNA]</scope>
    <source>
        <strain evidence="17 18">Alg07</strain>
    </source>
</reference>
<protein>
    <recommendedName>
        <fullName evidence="3">histidine kinase</fullName>
        <ecNumber evidence="3">2.7.13.3</ecNumber>
    </recommendedName>
</protein>
<dbReference type="CDD" id="cd06225">
    <property type="entry name" value="HAMP"/>
    <property type="match status" value="1"/>
</dbReference>
<evidence type="ECO:0000256" key="10">
    <source>
        <dbReference type="ARBA" id="ARBA00022840"/>
    </source>
</evidence>
<dbReference type="Gene3D" id="1.10.287.130">
    <property type="match status" value="1"/>
</dbReference>
<keyword evidence="8" id="KW-0547">Nucleotide-binding</keyword>
<evidence type="ECO:0000313" key="18">
    <source>
        <dbReference type="Proteomes" id="UP000181936"/>
    </source>
</evidence>
<dbReference type="InterPro" id="IPR003594">
    <property type="entry name" value="HATPase_dom"/>
</dbReference>
<feature type="domain" description="HAMP" evidence="16">
    <location>
        <begin position="59"/>
        <end position="111"/>
    </location>
</feature>
<dbReference type="Proteomes" id="UP000181936">
    <property type="component" value="Chromosome"/>
</dbReference>
<dbReference type="PRINTS" id="PR00344">
    <property type="entry name" value="BCTRLSENSOR"/>
</dbReference>
<dbReference type="RefSeq" id="WP_072580562.1">
    <property type="nucleotide sequence ID" value="NZ_CP016020.1"/>
</dbReference>
<dbReference type="InterPro" id="IPR036890">
    <property type="entry name" value="HATPase_C_sf"/>
</dbReference>
<dbReference type="SMART" id="SM00387">
    <property type="entry name" value="HATPase_c"/>
    <property type="match status" value="1"/>
</dbReference>
<dbReference type="InterPro" id="IPR036097">
    <property type="entry name" value="HisK_dim/P_sf"/>
</dbReference>
<keyword evidence="5" id="KW-0597">Phosphoprotein</keyword>
<evidence type="ECO:0000313" key="17">
    <source>
        <dbReference type="EMBL" id="APH05769.1"/>
    </source>
</evidence>
<dbReference type="KEGG" id="bwh:A9C19_14085"/>
<dbReference type="InterPro" id="IPR050736">
    <property type="entry name" value="Sensor_HK_Regulatory"/>
</dbReference>
<keyword evidence="11 14" id="KW-1133">Transmembrane helix</keyword>
<evidence type="ECO:0000256" key="1">
    <source>
        <dbReference type="ARBA" id="ARBA00000085"/>
    </source>
</evidence>
<dbReference type="SUPFAM" id="SSF55874">
    <property type="entry name" value="ATPase domain of HSP90 chaperone/DNA topoisomerase II/histidine kinase"/>
    <property type="match status" value="1"/>
</dbReference>
<evidence type="ECO:0000256" key="9">
    <source>
        <dbReference type="ARBA" id="ARBA00022777"/>
    </source>
</evidence>
<dbReference type="InterPro" id="IPR003661">
    <property type="entry name" value="HisK_dim/P_dom"/>
</dbReference>
<dbReference type="Gene3D" id="3.30.565.10">
    <property type="entry name" value="Histidine kinase-like ATPase, C-terminal domain"/>
    <property type="match status" value="1"/>
</dbReference>
<keyword evidence="12" id="KW-0902">Two-component regulatory system</keyword>
<evidence type="ECO:0000256" key="3">
    <source>
        <dbReference type="ARBA" id="ARBA00012438"/>
    </source>
</evidence>
<evidence type="ECO:0000256" key="5">
    <source>
        <dbReference type="ARBA" id="ARBA00022553"/>
    </source>
</evidence>
<evidence type="ECO:0000256" key="13">
    <source>
        <dbReference type="ARBA" id="ARBA00023136"/>
    </source>
</evidence>
<dbReference type="SMART" id="SM00304">
    <property type="entry name" value="HAMP"/>
    <property type="match status" value="1"/>
</dbReference>
<dbReference type="AlphaFoldDB" id="A0A1L3MTW7"/>
<sequence>MKIRTLLLLANIISLLVILVFLSFAYAKMFFSNEVILILTIITLLAGILSIGVNLFITSPLLKSVKQMTREARKMANGDFNSKVIEEGPAEMKELAVNFNHMSEKIEFMFEELKKSERFKSELIANVSHDLRTPLSAIHSFVAALNDDIIEDEKTRKHYYRTILTETNRLSSLIEEVLELSELETNKIPYSPVPSSIDRMIIETLQQFERKLEGKGINITVSLEEDMPAIPLMPLHIKRVMTNFLQNAIHFSSLKSYITIRSWIEDDQFNFSIEDEGPGVPKEEQHEIFQRFYRVEKSRNKKMGGSGLGLAICKEIIELHDGKIGVQSDGVKGSIFWFILPIR</sequence>
<dbReference type="InterPro" id="IPR003660">
    <property type="entry name" value="HAMP_dom"/>
</dbReference>
<keyword evidence="7 14" id="KW-0812">Transmembrane</keyword>
<dbReference type="STRING" id="1547283.A9C19_14085"/>
<dbReference type="InterPro" id="IPR004358">
    <property type="entry name" value="Sig_transdc_His_kin-like_C"/>
</dbReference>
<dbReference type="SMART" id="SM00388">
    <property type="entry name" value="HisKA"/>
    <property type="match status" value="1"/>
</dbReference>
<feature type="domain" description="Histidine kinase" evidence="15">
    <location>
        <begin position="126"/>
        <end position="343"/>
    </location>
</feature>